<dbReference type="InterPro" id="IPR048329">
    <property type="entry name" value="PcRGLX_1st"/>
</dbReference>
<feature type="domain" description="PcRGLX/YetA-like N-terminal RIFT barrel" evidence="1">
    <location>
        <begin position="47"/>
        <end position="128"/>
    </location>
</feature>
<evidence type="ECO:0000259" key="1">
    <source>
        <dbReference type="Pfam" id="PF19501"/>
    </source>
</evidence>
<gene>
    <name evidence="4" type="ORF">SAMN05216550_113261</name>
</gene>
<dbReference type="PANTHER" id="PTHR40081">
    <property type="entry name" value="CONCANAVALIN A-LIKE LECTIN/GLUCANASE"/>
    <property type="match status" value="1"/>
</dbReference>
<dbReference type="PANTHER" id="PTHR40081:SF1">
    <property type="entry name" value="TAT PATHWAY SIGNAL SEQUENCE DOMAIN PROTEIN"/>
    <property type="match status" value="1"/>
</dbReference>
<dbReference type="EMBL" id="FNZM01000013">
    <property type="protein sequence ID" value="SEK03110.1"/>
    <property type="molecule type" value="Genomic_DNA"/>
</dbReference>
<accession>A0AAQ1GJ94</accession>
<feature type="domain" description="PcRGLX/YetA-like central beta-sandwich" evidence="2">
    <location>
        <begin position="165"/>
        <end position="520"/>
    </location>
</feature>
<evidence type="ECO:0008006" key="6">
    <source>
        <dbReference type="Google" id="ProtNLM"/>
    </source>
</evidence>
<evidence type="ECO:0000259" key="3">
    <source>
        <dbReference type="Pfam" id="PF21346"/>
    </source>
</evidence>
<comment type="caution">
    <text evidence="4">The sequence shown here is derived from an EMBL/GenBank/DDBJ whole genome shotgun (WGS) entry which is preliminary data.</text>
</comment>
<dbReference type="Proteomes" id="UP000183529">
    <property type="component" value="Unassembled WGS sequence"/>
</dbReference>
<proteinExistence type="predicted"/>
<dbReference type="InterPro" id="IPR048330">
    <property type="entry name" value="PcRGLX/YetA_2nd"/>
</dbReference>
<name>A0AAQ1GJ94_9BURK</name>
<dbReference type="InterPro" id="IPR048331">
    <property type="entry name" value="PcRGLX/YetA_3rd"/>
</dbReference>
<dbReference type="InterPro" id="IPR045793">
    <property type="entry name" value="PcRGLX/YetA-like"/>
</dbReference>
<feature type="domain" description="PcRGLX/YetA-like C-terminal alpha/alpha toroid" evidence="3">
    <location>
        <begin position="526"/>
        <end position="938"/>
    </location>
</feature>
<dbReference type="InterPro" id="IPR006311">
    <property type="entry name" value="TAT_signal"/>
</dbReference>
<dbReference type="Pfam" id="PF21345">
    <property type="entry name" value="PcRGLX_2nd"/>
    <property type="match status" value="1"/>
</dbReference>
<dbReference type="Pfam" id="PF19501">
    <property type="entry name" value="PcRGLX_1st"/>
    <property type="match status" value="1"/>
</dbReference>
<dbReference type="Pfam" id="PF21346">
    <property type="entry name" value="PcRGLX_3rd"/>
    <property type="match status" value="1"/>
</dbReference>
<dbReference type="RefSeq" id="WP_074985506.1">
    <property type="nucleotide sequence ID" value="NZ_CADFGN010000001.1"/>
</dbReference>
<dbReference type="PROSITE" id="PS51318">
    <property type="entry name" value="TAT"/>
    <property type="match status" value="1"/>
</dbReference>
<evidence type="ECO:0000259" key="2">
    <source>
        <dbReference type="Pfam" id="PF21345"/>
    </source>
</evidence>
<evidence type="ECO:0000313" key="5">
    <source>
        <dbReference type="Proteomes" id="UP000183529"/>
    </source>
</evidence>
<dbReference type="AlphaFoldDB" id="A0AAQ1GJ94"/>
<protein>
    <recommendedName>
        <fullName evidence="6">Tat pathway signal sequence domain protein</fullName>
    </recommendedName>
</protein>
<organism evidence="4 5">
    <name type="scientific">Paraburkholderia tropica</name>
    <dbReference type="NCBI Taxonomy" id="92647"/>
    <lineage>
        <taxon>Bacteria</taxon>
        <taxon>Pseudomonadati</taxon>
        <taxon>Pseudomonadota</taxon>
        <taxon>Betaproteobacteria</taxon>
        <taxon>Burkholderiales</taxon>
        <taxon>Burkholderiaceae</taxon>
        <taxon>Paraburkholderia</taxon>
    </lineage>
</organism>
<sequence>MSNGFDRRTFFKLASLAVGGTLADASTAARAHSASYADSIDDANANEARVHWLDGSLRATPESFIGATWGVPWPRGAVDAHSAFDLRLAHAAATPTSASGRVALQSWPLAYWPDGSLKWSAHTLAPQALAALQNGDETPRDFIVEPRAARADETNNAPAIAHLDGDLIRIDTGVLQATLPLNGARVFDTLSRNGQATLRDGRLLVLTDEAPTAQHDDEAQATARERYTGRIEHATLEQNGPARAVVKLTGTHAQEGSNATLLPFVLRLYFYRGSDAVRIVHSLVYDADPQRSFIRGVGLRFDMPLDGEPHERFVRFTGDNGGVFAEAVRTLTGLRRSPGASVEAAQFAGEVTPPASALGPVFAKDLRFVPAWGDYTLLQPNADGFTIDKRTQSGCGWIRAASGTRAAGTACLGALSGSVAFGIRHFWQSYPAQLDIRGAHSERATVTLWLWAPDAPGMDLRPYHDGMGETSYALQRDALDITYEDYEPGFMTPYGVARTSEIELQLLPRTPTNTELIDIARRIETPPRLMPSRAWMHRAEAFDPYWRPRASRVAAAPVIARTQRALDWNYDFYRGQIEQRKWYGFWDFGDVMHTYDATRHVWRYDVGGFAWDNGELSSGIWLWHYWLHSGRADAFRTAEAMTRHGSEVDVHHIGPFSPLGSRHDVQHWGDSAKQLRVSTVANHRFYYYVSADERIGDLMRAQINAVERLRDVLPGRKIGEPFPPDDRAHHATVSFGTDWGAVAAAWLTEWERTGDPAWRDKLVASMTTIAAQPHGFFTGYGVMDLRTGAFARDASGALSVSHLSAVFGLPEICGELLRVLDVPAFRTAWLQYCTLYSASADAQRAALGQPLGKLNLNQGHARLLAYAASETGDRALAHRAWTQFLAGHAGSTFEDFVIERVRVPTVLYDVDEAPRVSTNSTAQWGLGAIGLLALVPDDV</sequence>
<reference evidence="4 5" key="1">
    <citation type="submission" date="2016-10" db="EMBL/GenBank/DDBJ databases">
        <authorList>
            <person name="Varghese N."/>
            <person name="Submissions S."/>
        </authorList>
    </citation>
    <scope>NUCLEOTIDE SEQUENCE [LARGE SCALE GENOMIC DNA]</scope>
    <source>
        <strain evidence="4 5">LMG 22274</strain>
    </source>
</reference>
<evidence type="ECO:0000313" key="4">
    <source>
        <dbReference type="EMBL" id="SEK03110.1"/>
    </source>
</evidence>